<dbReference type="InterPro" id="IPR001810">
    <property type="entry name" value="F-box_dom"/>
</dbReference>
<evidence type="ECO:0000259" key="1">
    <source>
        <dbReference type="Pfam" id="PF00646"/>
    </source>
</evidence>
<dbReference type="Gene3D" id="1.20.1280.50">
    <property type="match status" value="1"/>
</dbReference>
<comment type="caution">
    <text evidence="2">The sequence shown here is derived from an EMBL/GenBank/DDBJ whole genome shotgun (WGS) entry which is preliminary data.</text>
</comment>
<name>A0A396HPC0_MEDTR</name>
<organism evidence="2">
    <name type="scientific">Medicago truncatula</name>
    <name type="common">Barrel medic</name>
    <name type="synonym">Medicago tribuloides</name>
    <dbReference type="NCBI Taxonomy" id="3880"/>
    <lineage>
        <taxon>Eukaryota</taxon>
        <taxon>Viridiplantae</taxon>
        <taxon>Streptophyta</taxon>
        <taxon>Embryophyta</taxon>
        <taxon>Tracheophyta</taxon>
        <taxon>Spermatophyta</taxon>
        <taxon>Magnoliopsida</taxon>
        <taxon>eudicotyledons</taxon>
        <taxon>Gunneridae</taxon>
        <taxon>Pentapetalae</taxon>
        <taxon>rosids</taxon>
        <taxon>fabids</taxon>
        <taxon>Fabales</taxon>
        <taxon>Fabaceae</taxon>
        <taxon>Papilionoideae</taxon>
        <taxon>50 kb inversion clade</taxon>
        <taxon>NPAAA clade</taxon>
        <taxon>Hologalegina</taxon>
        <taxon>IRL clade</taxon>
        <taxon>Trifolieae</taxon>
        <taxon>Medicago</taxon>
    </lineage>
</organism>
<dbReference type="AlphaFoldDB" id="A0A396HPC0"/>
<dbReference type="InterPro" id="IPR036047">
    <property type="entry name" value="F-box-like_dom_sf"/>
</dbReference>
<sequence>MKLESNSEKSIVISQLLLLSEDLVIDILSRVSLKSLLTSARYVCKSWATIINSSNFAIQQCTHSKPGLLVENKSMSYYFLDIKDDLNGHFERIDLGTYSGMGSLRSTCDGILLF</sequence>
<evidence type="ECO:0000313" key="2">
    <source>
        <dbReference type="EMBL" id="RHN53724.1"/>
    </source>
</evidence>
<dbReference type="Gramene" id="rna28663">
    <property type="protein sequence ID" value="RHN53724.1"/>
    <property type="gene ID" value="gene28663"/>
</dbReference>
<dbReference type="Proteomes" id="UP000265566">
    <property type="component" value="Chromosome 5"/>
</dbReference>
<proteinExistence type="predicted"/>
<dbReference type="Pfam" id="PF00646">
    <property type="entry name" value="F-box"/>
    <property type="match status" value="1"/>
</dbReference>
<feature type="domain" description="F-box" evidence="1">
    <location>
        <begin position="16"/>
        <end position="56"/>
    </location>
</feature>
<dbReference type="PANTHER" id="PTHR31672:SF13">
    <property type="entry name" value="F-BOX PROTEIN CPR30-LIKE"/>
    <property type="match status" value="1"/>
</dbReference>
<gene>
    <name evidence="2" type="ORF">MtrunA17_Chr5g0398941</name>
</gene>
<protein>
    <submittedName>
        <fullName evidence="2">Putative F-box domain-containing protein</fullName>
    </submittedName>
</protein>
<dbReference type="SUPFAM" id="SSF81383">
    <property type="entry name" value="F-box domain"/>
    <property type="match status" value="1"/>
</dbReference>
<dbReference type="PANTHER" id="PTHR31672">
    <property type="entry name" value="BNACNNG10540D PROTEIN"/>
    <property type="match status" value="1"/>
</dbReference>
<accession>A0A396HPC0</accession>
<dbReference type="InterPro" id="IPR050796">
    <property type="entry name" value="SCF_F-box_component"/>
</dbReference>
<dbReference type="EMBL" id="PSQE01000005">
    <property type="protein sequence ID" value="RHN53724.1"/>
    <property type="molecule type" value="Genomic_DNA"/>
</dbReference>
<reference evidence="2" key="1">
    <citation type="journal article" date="2018" name="Nat. Plants">
        <title>Whole-genome landscape of Medicago truncatula symbiotic genes.</title>
        <authorList>
            <person name="Pecrix Y."/>
            <person name="Gamas P."/>
            <person name="Carrere S."/>
        </authorList>
    </citation>
    <scope>NUCLEOTIDE SEQUENCE</scope>
    <source>
        <tissue evidence="2">Leaves</tissue>
    </source>
</reference>